<name>A0A4Y2K5P8_ARAVE</name>
<proteinExistence type="predicted"/>
<dbReference type="AlphaFoldDB" id="A0A4Y2K5P8"/>
<gene>
    <name evidence="2" type="ORF">AVEN_56575_1</name>
</gene>
<dbReference type="EMBL" id="BGPR01004156">
    <property type="protein sequence ID" value="GBM96582.1"/>
    <property type="molecule type" value="Genomic_DNA"/>
</dbReference>
<sequence length="105" mass="11678">MLTSDPMPPRSENSATSFNIYHLVSISERKTPSRDRFANARDRFAMSNPVGCNSHRLAMLLVDLATFLVQRTGNWRRWLRANPSRGAPRVHAGVGGINANELSGE</sequence>
<reference evidence="2 3" key="1">
    <citation type="journal article" date="2019" name="Sci. Rep.">
        <title>Orb-weaving spider Araneus ventricosus genome elucidates the spidroin gene catalogue.</title>
        <authorList>
            <person name="Kono N."/>
            <person name="Nakamura H."/>
            <person name="Ohtoshi R."/>
            <person name="Moran D.A.P."/>
            <person name="Shinohara A."/>
            <person name="Yoshida Y."/>
            <person name="Fujiwara M."/>
            <person name="Mori M."/>
            <person name="Tomita M."/>
            <person name="Arakawa K."/>
        </authorList>
    </citation>
    <scope>NUCLEOTIDE SEQUENCE [LARGE SCALE GENOMIC DNA]</scope>
</reference>
<comment type="caution">
    <text evidence="2">The sequence shown here is derived from an EMBL/GenBank/DDBJ whole genome shotgun (WGS) entry which is preliminary data.</text>
</comment>
<accession>A0A4Y2K5P8</accession>
<protein>
    <submittedName>
        <fullName evidence="2">Uncharacterized protein</fullName>
    </submittedName>
</protein>
<evidence type="ECO:0000313" key="3">
    <source>
        <dbReference type="Proteomes" id="UP000499080"/>
    </source>
</evidence>
<evidence type="ECO:0000256" key="1">
    <source>
        <dbReference type="SAM" id="MobiDB-lite"/>
    </source>
</evidence>
<evidence type="ECO:0000313" key="2">
    <source>
        <dbReference type="EMBL" id="GBM96582.1"/>
    </source>
</evidence>
<feature type="region of interest" description="Disordered" evidence="1">
    <location>
        <begin position="86"/>
        <end position="105"/>
    </location>
</feature>
<dbReference type="Proteomes" id="UP000499080">
    <property type="component" value="Unassembled WGS sequence"/>
</dbReference>
<organism evidence="2 3">
    <name type="scientific">Araneus ventricosus</name>
    <name type="common">Orbweaver spider</name>
    <name type="synonym">Epeira ventricosa</name>
    <dbReference type="NCBI Taxonomy" id="182803"/>
    <lineage>
        <taxon>Eukaryota</taxon>
        <taxon>Metazoa</taxon>
        <taxon>Ecdysozoa</taxon>
        <taxon>Arthropoda</taxon>
        <taxon>Chelicerata</taxon>
        <taxon>Arachnida</taxon>
        <taxon>Araneae</taxon>
        <taxon>Araneomorphae</taxon>
        <taxon>Entelegynae</taxon>
        <taxon>Araneoidea</taxon>
        <taxon>Araneidae</taxon>
        <taxon>Araneus</taxon>
    </lineage>
</organism>
<keyword evidence="3" id="KW-1185">Reference proteome</keyword>